<feature type="transmembrane region" description="Helical" evidence="5">
    <location>
        <begin position="7"/>
        <end position="26"/>
    </location>
</feature>
<dbReference type="EMBL" id="FZQP02000149">
    <property type="protein sequence ID" value="VVC87615.1"/>
    <property type="molecule type" value="Genomic_DNA"/>
</dbReference>
<dbReference type="PANTHER" id="PTHR43142">
    <property type="entry name" value="CARBOXYLIC ESTER HYDROLASE"/>
    <property type="match status" value="1"/>
</dbReference>
<dbReference type="PANTHER" id="PTHR43142:SF1">
    <property type="entry name" value="CARBOXYLIC ESTER HYDROLASE"/>
    <property type="match status" value="1"/>
</dbReference>
<dbReference type="Pfam" id="PF00135">
    <property type="entry name" value="COesterase"/>
    <property type="match status" value="1"/>
</dbReference>
<keyword evidence="2" id="KW-0719">Serine esterase</keyword>
<dbReference type="InterPro" id="IPR002018">
    <property type="entry name" value="CarbesteraseB"/>
</dbReference>
<protein>
    <recommendedName>
        <fullName evidence="6">Carboxylesterase type B domain-containing protein</fullName>
    </recommendedName>
</protein>
<evidence type="ECO:0000256" key="1">
    <source>
        <dbReference type="ARBA" id="ARBA00005964"/>
    </source>
</evidence>
<name>A0A5E4PRC6_9NEOP</name>
<keyword evidence="4" id="KW-0325">Glycoprotein</keyword>
<evidence type="ECO:0000256" key="5">
    <source>
        <dbReference type="SAM" id="Phobius"/>
    </source>
</evidence>
<dbReference type="Gene3D" id="3.40.50.1820">
    <property type="entry name" value="alpha/beta hydrolase"/>
    <property type="match status" value="1"/>
</dbReference>
<dbReference type="GO" id="GO:0052689">
    <property type="term" value="F:carboxylic ester hydrolase activity"/>
    <property type="evidence" value="ECO:0007669"/>
    <property type="project" value="UniProtKB-KW"/>
</dbReference>
<evidence type="ECO:0000256" key="3">
    <source>
        <dbReference type="ARBA" id="ARBA00022801"/>
    </source>
</evidence>
<evidence type="ECO:0000256" key="2">
    <source>
        <dbReference type="ARBA" id="ARBA00022487"/>
    </source>
</evidence>
<reference evidence="7 8" key="1">
    <citation type="submission" date="2017-07" db="EMBL/GenBank/DDBJ databases">
        <authorList>
            <person name="Talla V."/>
            <person name="Backstrom N."/>
        </authorList>
    </citation>
    <scope>NUCLEOTIDE SEQUENCE [LARGE SCALE GENOMIC DNA]</scope>
</reference>
<gene>
    <name evidence="7" type="ORF">LSINAPIS_LOCUS1169</name>
</gene>
<evidence type="ECO:0000313" key="7">
    <source>
        <dbReference type="EMBL" id="VVC87615.1"/>
    </source>
</evidence>
<keyword evidence="3" id="KW-0378">Hydrolase</keyword>
<keyword evidence="8" id="KW-1185">Reference proteome</keyword>
<keyword evidence="5" id="KW-1133">Transmembrane helix</keyword>
<feature type="domain" description="Carboxylesterase type B" evidence="6">
    <location>
        <begin position="28"/>
        <end position="519"/>
    </location>
</feature>
<organism evidence="7 8">
    <name type="scientific">Leptidea sinapis</name>
    <dbReference type="NCBI Taxonomy" id="189913"/>
    <lineage>
        <taxon>Eukaryota</taxon>
        <taxon>Metazoa</taxon>
        <taxon>Ecdysozoa</taxon>
        <taxon>Arthropoda</taxon>
        <taxon>Hexapoda</taxon>
        <taxon>Insecta</taxon>
        <taxon>Pterygota</taxon>
        <taxon>Neoptera</taxon>
        <taxon>Endopterygota</taxon>
        <taxon>Lepidoptera</taxon>
        <taxon>Glossata</taxon>
        <taxon>Ditrysia</taxon>
        <taxon>Papilionoidea</taxon>
        <taxon>Pieridae</taxon>
        <taxon>Dismorphiinae</taxon>
        <taxon>Leptidea</taxon>
    </lineage>
</organism>
<sequence>MLLNRPIVLSPMSIIIICTLLCGVLGDVPLVKTTQGWVQGVRDEGYDTFLGIPYGVVDPDNVFGDANPTLKKEGVYVAVDDSRVCPQVNENNLTVFGTLDCLNLNIYVPRTSHKKAVLVWIYGGYFQRGSALKKNYGPRYLVRHDIILVTFNYRLGPYGFFCLDIKEVPGNQGMKDQVLALRWIRDNIEAFGGDKKRITAAGCSFGAGSIELHLSSNQERLFNQAIIESGSRDMNGAMGAANRSYPFILARHFGYNATDLTKALDFLAKLDPLELAKASSELFDKYPVCIEKEFDGVESFISHRDFNATKIDSTNIVIGYTKQEMLMDYIGIEPEVYFTQVDIFNETLKYFNVDDLQNISEIMRRFYIGYEDISVNVRENLIDFFSDVALVHFIWRDINKLIDYGANIYHYIFSYVGKRNFNTGRNNITCTGATHADEIGYIFDMDVFATDIDRRDSIMRDRMTTMWTNFVKYGKPIPHVSKLLPKQWLPVTRDKLNYLEIDEVMKNGFNPDHDKIAFWDMFYAYLDL</sequence>
<keyword evidence="5" id="KW-0472">Membrane</keyword>
<dbReference type="AlphaFoldDB" id="A0A5E4PRC6"/>
<proteinExistence type="inferred from homology"/>
<keyword evidence="5" id="KW-0812">Transmembrane</keyword>
<comment type="similarity">
    <text evidence="1">Belongs to the type-B carboxylesterase/lipase family.</text>
</comment>
<evidence type="ECO:0000313" key="8">
    <source>
        <dbReference type="Proteomes" id="UP000324832"/>
    </source>
</evidence>
<evidence type="ECO:0000256" key="4">
    <source>
        <dbReference type="ARBA" id="ARBA00023180"/>
    </source>
</evidence>
<accession>A0A5E4PRC6</accession>
<dbReference type="Proteomes" id="UP000324832">
    <property type="component" value="Unassembled WGS sequence"/>
</dbReference>
<evidence type="ECO:0000259" key="6">
    <source>
        <dbReference type="Pfam" id="PF00135"/>
    </source>
</evidence>
<dbReference type="InterPro" id="IPR029058">
    <property type="entry name" value="AB_hydrolase_fold"/>
</dbReference>
<dbReference type="SUPFAM" id="SSF53474">
    <property type="entry name" value="alpha/beta-Hydrolases"/>
    <property type="match status" value="1"/>
</dbReference>